<dbReference type="OrthoDB" id="87655at2"/>
<dbReference type="STRING" id="762967.HMPREF9440_01382"/>
<dbReference type="PANTHER" id="PTHR40078">
    <property type="entry name" value="INTEGRAL MEMBRANE PROTEIN-RELATED"/>
    <property type="match status" value="1"/>
</dbReference>
<proteinExistence type="predicted"/>
<evidence type="ECO:0000313" key="3">
    <source>
        <dbReference type="Proteomes" id="UP000004956"/>
    </source>
</evidence>
<evidence type="ECO:0000313" key="2">
    <source>
        <dbReference type="EMBL" id="EHY31237.1"/>
    </source>
</evidence>
<protein>
    <recommendedName>
        <fullName evidence="4">YitT family protein</fullName>
    </recommendedName>
</protein>
<dbReference type="PANTHER" id="PTHR40078:SF1">
    <property type="entry name" value="INTEGRAL MEMBRANE PROTEIN"/>
    <property type="match status" value="1"/>
</dbReference>
<gene>
    <name evidence="2" type="ORF">HMPREF9440_01382</name>
</gene>
<dbReference type="InterPro" id="IPR038750">
    <property type="entry name" value="YczE/YyaS-like"/>
</dbReference>
<comment type="caution">
    <text evidence="2">The sequence shown here is derived from an EMBL/GenBank/DDBJ whole genome shotgun (WGS) entry which is preliminary data.</text>
</comment>
<evidence type="ECO:0000256" key="1">
    <source>
        <dbReference type="SAM" id="Phobius"/>
    </source>
</evidence>
<sequence>MTSTSAAENLHRPQAPLPQRILVLLVGMAFAAFGIAAVTSAALGTTPISSVPVVLADMTGLTFGTTTILINCCFVIGQIVLLQRVSAAILMQVPAVLLFGLFIDLGMSALAPVTDVMRVSACPYAASWVMSLAGNVLLATGITMQIRSNTIVQAGEGIVLAVCYKFKKTFGSMKVANDLSLVAIAVVMELAAFGTVTEVREGTFVSAVMVGMLVKAIQKRLDARNARKTEEA</sequence>
<feature type="transmembrane region" description="Helical" evidence="1">
    <location>
        <begin position="21"/>
        <end position="43"/>
    </location>
</feature>
<dbReference type="PATRIC" id="fig|762967.3.peg.1088"/>
<dbReference type="AlphaFoldDB" id="H3KF65"/>
<accession>H3KF65</accession>
<dbReference type="HOGENOM" id="CLU_083843_2_0_4"/>
<keyword evidence="1" id="KW-1133">Transmembrane helix</keyword>
<dbReference type="RefSeq" id="WP_008542304.1">
    <property type="nucleotide sequence ID" value="NZ_JH604964.1"/>
</dbReference>
<reference evidence="2 3" key="1">
    <citation type="submission" date="2011-11" db="EMBL/GenBank/DDBJ databases">
        <authorList>
            <person name="Weinstock G."/>
            <person name="Sodergren E."/>
            <person name="Clifton S."/>
            <person name="Fulton L."/>
            <person name="Fulton B."/>
            <person name="Courtney L."/>
            <person name="Fronick C."/>
            <person name="Harrison M."/>
            <person name="Strong C."/>
            <person name="Farmer C."/>
            <person name="Delahaunty K."/>
            <person name="Markovic C."/>
            <person name="Hall O."/>
            <person name="Minx P."/>
            <person name="Tomlinson C."/>
            <person name="Mitreva M."/>
            <person name="Hou S."/>
            <person name="Chen J."/>
            <person name="Wollam A."/>
            <person name="Pepin K.H."/>
            <person name="Johnson M."/>
            <person name="Bhonagiri V."/>
            <person name="Zhang X."/>
            <person name="Suruliraj S."/>
            <person name="Warren W."/>
            <person name="Chinwalla A."/>
            <person name="Mardis E.R."/>
            <person name="Wilson R.K."/>
        </authorList>
    </citation>
    <scope>NUCLEOTIDE SEQUENCE [LARGE SCALE GENOMIC DNA]</scope>
    <source>
        <strain evidence="2 3">YIT 11816</strain>
    </source>
</reference>
<keyword evidence="1" id="KW-0812">Transmembrane</keyword>
<organism evidence="2 3">
    <name type="scientific">Sutterella parvirubra YIT 11816</name>
    <dbReference type="NCBI Taxonomy" id="762967"/>
    <lineage>
        <taxon>Bacteria</taxon>
        <taxon>Pseudomonadati</taxon>
        <taxon>Pseudomonadota</taxon>
        <taxon>Betaproteobacteria</taxon>
        <taxon>Burkholderiales</taxon>
        <taxon>Sutterellaceae</taxon>
        <taxon>Sutterella</taxon>
    </lineage>
</organism>
<dbReference type="Pfam" id="PF19700">
    <property type="entry name" value="DUF6198"/>
    <property type="match status" value="1"/>
</dbReference>
<dbReference type="Proteomes" id="UP000004956">
    <property type="component" value="Unassembled WGS sequence"/>
</dbReference>
<feature type="transmembrane region" description="Helical" evidence="1">
    <location>
        <begin position="89"/>
        <end position="113"/>
    </location>
</feature>
<name>H3KF65_9BURK</name>
<feature type="transmembrane region" description="Helical" evidence="1">
    <location>
        <begin position="125"/>
        <end position="144"/>
    </location>
</feature>
<keyword evidence="1" id="KW-0472">Membrane</keyword>
<dbReference type="EMBL" id="AFBQ01000195">
    <property type="protein sequence ID" value="EHY31237.1"/>
    <property type="molecule type" value="Genomic_DNA"/>
</dbReference>
<keyword evidence="3" id="KW-1185">Reference proteome</keyword>
<feature type="transmembrane region" description="Helical" evidence="1">
    <location>
        <begin position="63"/>
        <end position="82"/>
    </location>
</feature>
<evidence type="ECO:0008006" key="4">
    <source>
        <dbReference type="Google" id="ProtNLM"/>
    </source>
</evidence>